<protein>
    <submittedName>
        <fullName evidence="2">Uncharacterized protein</fullName>
    </submittedName>
</protein>
<feature type="transmembrane region" description="Helical" evidence="1">
    <location>
        <begin position="56"/>
        <end position="73"/>
    </location>
</feature>
<sequence length="90" mass="10643">MQTRKTSRRKSTPNVRAMMDYFMASLMVFFGVFIMFSEKIIGYDYFEGSNFVTGKMKWVIGVLFMLYGVFKAYRGYVAAKIEKEFQHEDE</sequence>
<evidence type="ECO:0000256" key="1">
    <source>
        <dbReference type="SAM" id="Phobius"/>
    </source>
</evidence>
<organism evidence="2 3">
    <name type="scientific">Phnomibacter ginsenosidimutans</name>
    <dbReference type="NCBI Taxonomy" id="2676868"/>
    <lineage>
        <taxon>Bacteria</taxon>
        <taxon>Pseudomonadati</taxon>
        <taxon>Bacteroidota</taxon>
        <taxon>Chitinophagia</taxon>
        <taxon>Chitinophagales</taxon>
        <taxon>Chitinophagaceae</taxon>
        <taxon>Phnomibacter</taxon>
    </lineage>
</organism>
<feature type="transmembrane region" description="Helical" evidence="1">
    <location>
        <begin position="21"/>
        <end position="36"/>
    </location>
</feature>
<evidence type="ECO:0000313" key="3">
    <source>
        <dbReference type="Proteomes" id="UP000426027"/>
    </source>
</evidence>
<gene>
    <name evidence="2" type="ORF">GLV81_03825</name>
</gene>
<keyword evidence="1" id="KW-1133">Transmembrane helix</keyword>
<evidence type="ECO:0000313" key="2">
    <source>
        <dbReference type="EMBL" id="QGW27350.1"/>
    </source>
</evidence>
<proteinExistence type="predicted"/>
<dbReference type="KEGG" id="fls:GLV81_03825"/>
<accession>A0A6I6GB37</accession>
<reference evidence="2 3" key="1">
    <citation type="submission" date="2019-11" db="EMBL/GenBank/DDBJ databases">
        <authorList>
            <person name="Im W.T."/>
        </authorList>
    </citation>
    <scope>NUCLEOTIDE SEQUENCE [LARGE SCALE GENOMIC DNA]</scope>
    <source>
        <strain evidence="2 3">SB-02</strain>
    </source>
</reference>
<dbReference type="RefSeq" id="WP_157477034.1">
    <property type="nucleotide sequence ID" value="NZ_CP046566.1"/>
</dbReference>
<keyword evidence="3" id="KW-1185">Reference proteome</keyword>
<dbReference type="EMBL" id="CP046566">
    <property type="protein sequence ID" value="QGW27350.1"/>
    <property type="molecule type" value="Genomic_DNA"/>
</dbReference>
<name>A0A6I6GB37_9BACT</name>
<dbReference type="Proteomes" id="UP000426027">
    <property type="component" value="Chromosome"/>
</dbReference>
<keyword evidence="1" id="KW-0812">Transmembrane</keyword>
<dbReference type="AlphaFoldDB" id="A0A6I6GB37"/>
<keyword evidence="1" id="KW-0472">Membrane</keyword>